<gene>
    <name evidence="3" type="ORF">HSCHL_2380</name>
</gene>
<evidence type="ECO:0000313" key="3">
    <source>
        <dbReference type="EMBL" id="PTQ54789.1"/>
    </source>
</evidence>
<evidence type="ECO:0000256" key="2">
    <source>
        <dbReference type="SAM" id="Phobius"/>
    </source>
</evidence>
<name>A0A2T5GF27_HYDSH</name>
<comment type="caution">
    <text evidence="3">The sequence shown here is derived from an EMBL/GenBank/DDBJ whole genome shotgun (WGS) entry which is preliminary data.</text>
</comment>
<sequence length="193" mass="20623">MNARRAVKARGIAGGRDPEGIGTFGVERHVRKTAAVERRRSGPGRFRRPASGDAVRRRTGEAGDSMAQVIKALLGVLILLPPLPMVLAWGVALRATGDRREATLWALYVGTVFFLLADAALWQEVAGGIAGLVMTLAAAALAGGTLAAAFVRRRPSVGWARAFRIVWLAALFVFVIEYGVLFLIGVFRTWAGG</sequence>
<keyword evidence="2" id="KW-0472">Membrane</keyword>
<feature type="transmembrane region" description="Helical" evidence="2">
    <location>
        <begin position="72"/>
        <end position="92"/>
    </location>
</feature>
<feature type="transmembrane region" description="Helical" evidence="2">
    <location>
        <begin position="104"/>
        <end position="122"/>
    </location>
</feature>
<evidence type="ECO:0008006" key="5">
    <source>
        <dbReference type="Google" id="ProtNLM"/>
    </source>
</evidence>
<proteinExistence type="predicted"/>
<feature type="transmembrane region" description="Helical" evidence="2">
    <location>
        <begin position="128"/>
        <end position="151"/>
    </location>
</feature>
<dbReference type="Proteomes" id="UP000244180">
    <property type="component" value="Unassembled WGS sequence"/>
</dbReference>
<organism evidence="3 4">
    <name type="scientific">Hydrogenibacillus schlegelii</name>
    <name type="common">Bacillus schlegelii</name>
    <dbReference type="NCBI Taxonomy" id="1484"/>
    <lineage>
        <taxon>Bacteria</taxon>
        <taxon>Bacillati</taxon>
        <taxon>Bacillota</taxon>
        <taxon>Bacilli</taxon>
        <taxon>Bacillales</taxon>
        <taxon>Bacillales Family X. Incertae Sedis</taxon>
        <taxon>Hydrogenibacillus</taxon>
    </lineage>
</organism>
<evidence type="ECO:0000256" key="1">
    <source>
        <dbReference type="SAM" id="MobiDB-lite"/>
    </source>
</evidence>
<protein>
    <recommendedName>
        <fullName evidence="5">DUF3397 domain-containing protein</fullName>
    </recommendedName>
</protein>
<feature type="region of interest" description="Disordered" evidence="1">
    <location>
        <begin position="37"/>
        <end position="59"/>
    </location>
</feature>
<evidence type="ECO:0000313" key="4">
    <source>
        <dbReference type="Proteomes" id="UP000244180"/>
    </source>
</evidence>
<dbReference type="EMBL" id="PEBV01000002">
    <property type="protein sequence ID" value="PTQ54789.1"/>
    <property type="molecule type" value="Genomic_DNA"/>
</dbReference>
<reference evidence="3 4" key="1">
    <citation type="submission" date="2017-08" db="EMBL/GenBank/DDBJ databases">
        <title>Burning lignite coal seam in the remote Altai Mountains harbors a hydrogen-driven thermophilic microbial community.</title>
        <authorList>
            <person name="Kadnikov V.V."/>
            <person name="Mardanov A.V."/>
            <person name="Ivasenko D."/>
            <person name="Beletsky A.V."/>
            <person name="Karnachuk O.V."/>
            <person name="Ravin N.V."/>
        </authorList>
    </citation>
    <scope>NUCLEOTIDE SEQUENCE [LARGE SCALE GENOMIC DNA]</scope>
    <source>
        <strain evidence="3">AL33</strain>
    </source>
</reference>
<accession>A0A2T5GF27</accession>
<feature type="transmembrane region" description="Helical" evidence="2">
    <location>
        <begin position="163"/>
        <end position="187"/>
    </location>
</feature>
<dbReference type="AlphaFoldDB" id="A0A2T5GF27"/>
<keyword evidence="2" id="KW-0812">Transmembrane</keyword>
<keyword evidence="2" id="KW-1133">Transmembrane helix</keyword>